<dbReference type="Gene3D" id="3.50.50.60">
    <property type="entry name" value="FAD/NAD(P)-binding domain"/>
    <property type="match status" value="1"/>
</dbReference>
<dbReference type="AlphaFoldDB" id="A0A841AAS5"/>
<dbReference type="PRINTS" id="PR00370">
    <property type="entry name" value="FMOXYGENASE"/>
</dbReference>
<evidence type="ECO:0000256" key="6">
    <source>
        <dbReference type="ARBA" id="ARBA00023002"/>
    </source>
</evidence>
<accession>A0A841AAS5</accession>
<dbReference type="InterPro" id="IPR020946">
    <property type="entry name" value="Flavin_mOase-like"/>
</dbReference>
<dbReference type="SUPFAM" id="SSF51905">
    <property type="entry name" value="FAD/NAD(P)-binding domain"/>
    <property type="match status" value="2"/>
</dbReference>
<evidence type="ECO:0000256" key="3">
    <source>
        <dbReference type="ARBA" id="ARBA00022630"/>
    </source>
</evidence>
<keyword evidence="6" id="KW-0560">Oxidoreductase</keyword>
<evidence type="ECO:0000256" key="4">
    <source>
        <dbReference type="ARBA" id="ARBA00022827"/>
    </source>
</evidence>
<dbReference type="Proteomes" id="UP000588158">
    <property type="component" value="Unassembled WGS sequence"/>
</dbReference>
<sequence length="474" mass="51035">MPELHDQIPTREKVLIIGAGPAGLAAAASLKALSVPFDLVDRARHVGGIWDPEREDSPVWPAMEMISSREYTQFEDMIQPVSFPEFLAPSHMAKYLRAYASHHQLTDHFLPRTTVRSARPFEEGVWEVELSTGAVNIYRAVISAHGIAERPHRPDWAADVPKSVQVIHSKEWKGSDGLEGKRVLVVGSGQSAADIAVDAARRALEVRWSVRTGHWVVPRRIAGMPGDVAAAREPAMLGSLNAKIAESVIRRTVGDPASAGLPRPRLPLLEDTVIVSDDLLDRVREGRIAPVGEVLEVDPEGAVLHARTGGRTGTDAYAADLIVLATGYETGADHLPQDVIPRTASGEPDLFLGAFARGRDDLVILGQQRTSGGVLPILVEQADITAYMMAATKGGGSTPALEQFRKVRAGSESAIPARPAPAADGVRGRLQTALGTRKVTARELPARAAEPELIPAVDRDTLLGRLRSVRSLFD</sequence>
<dbReference type="GO" id="GO:0004499">
    <property type="term" value="F:N,N-dimethylaniline monooxygenase activity"/>
    <property type="evidence" value="ECO:0007669"/>
    <property type="project" value="InterPro"/>
</dbReference>
<dbReference type="PANTHER" id="PTHR23023">
    <property type="entry name" value="DIMETHYLANILINE MONOOXYGENASE"/>
    <property type="match status" value="1"/>
</dbReference>
<evidence type="ECO:0000313" key="7">
    <source>
        <dbReference type="EMBL" id="MBB5830465.1"/>
    </source>
</evidence>
<keyword evidence="8" id="KW-1185">Reference proteome</keyword>
<gene>
    <name evidence="7" type="ORF">HNR70_000278</name>
</gene>
<evidence type="ECO:0000256" key="5">
    <source>
        <dbReference type="ARBA" id="ARBA00022857"/>
    </source>
</evidence>
<evidence type="ECO:0000256" key="2">
    <source>
        <dbReference type="ARBA" id="ARBA00010139"/>
    </source>
</evidence>
<dbReference type="RefSeq" id="WP_184324081.1">
    <property type="nucleotide sequence ID" value="NZ_JACHLZ010000001.1"/>
</dbReference>
<comment type="similarity">
    <text evidence="2">Belongs to the FAD-binding monooxygenase family.</text>
</comment>
<name>A0A841AAS5_9MICO</name>
<comment type="similarity">
    <text evidence="1">Belongs to the FMO family.</text>
</comment>
<keyword evidence="4" id="KW-0274">FAD</keyword>
<keyword evidence="3" id="KW-0285">Flavoprotein</keyword>
<dbReference type="GO" id="GO:0050660">
    <property type="term" value="F:flavin adenine dinucleotide binding"/>
    <property type="evidence" value="ECO:0007669"/>
    <property type="project" value="InterPro"/>
</dbReference>
<dbReference type="InterPro" id="IPR000960">
    <property type="entry name" value="Flavin_mOase"/>
</dbReference>
<dbReference type="InterPro" id="IPR050346">
    <property type="entry name" value="FMO-like"/>
</dbReference>
<evidence type="ECO:0000256" key="1">
    <source>
        <dbReference type="ARBA" id="ARBA00009183"/>
    </source>
</evidence>
<protein>
    <submittedName>
        <fullName evidence="7">Cation diffusion facilitator CzcD-associated flavoprotein CzcO</fullName>
    </submittedName>
</protein>
<keyword evidence="5" id="KW-0521">NADP</keyword>
<dbReference type="InterPro" id="IPR036188">
    <property type="entry name" value="FAD/NAD-bd_sf"/>
</dbReference>
<evidence type="ECO:0000313" key="8">
    <source>
        <dbReference type="Proteomes" id="UP000588158"/>
    </source>
</evidence>
<organism evidence="7 8">
    <name type="scientific">Brachybacterium aquaticum</name>
    <dbReference type="NCBI Taxonomy" id="1432564"/>
    <lineage>
        <taxon>Bacteria</taxon>
        <taxon>Bacillati</taxon>
        <taxon>Actinomycetota</taxon>
        <taxon>Actinomycetes</taxon>
        <taxon>Micrococcales</taxon>
        <taxon>Dermabacteraceae</taxon>
        <taxon>Brachybacterium</taxon>
    </lineage>
</organism>
<reference evidence="7 8" key="1">
    <citation type="submission" date="2020-08" db="EMBL/GenBank/DDBJ databases">
        <title>Sequencing the genomes of 1000 actinobacteria strains.</title>
        <authorList>
            <person name="Klenk H.-P."/>
        </authorList>
    </citation>
    <scope>NUCLEOTIDE SEQUENCE [LARGE SCALE GENOMIC DNA]</scope>
    <source>
        <strain evidence="7 8">DSM 28796</strain>
    </source>
</reference>
<dbReference type="GO" id="GO:0050661">
    <property type="term" value="F:NADP binding"/>
    <property type="evidence" value="ECO:0007669"/>
    <property type="project" value="InterPro"/>
</dbReference>
<proteinExistence type="inferred from homology"/>
<comment type="caution">
    <text evidence="7">The sequence shown here is derived from an EMBL/GenBank/DDBJ whole genome shotgun (WGS) entry which is preliminary data.</text>
</comment>
<dbReference type="Pfam" id="PF00743">
    <property type="entry name" value="FMO-like"/>
    <property type="match status" value="1"/>
</dbReference>
<dbReference type="EMBL" id="JACHLZ010000001">
    <property type="protein sequence ID" value="MBB5830465.1"/>
    <property type="molecule type" value="Genomic_DNA"/>
</dbReference>